<protein>
    <submittedName>
        <fullName evidence="1">Uncharacterized protein</fullName>
    </submittedName>
</protein>
<keyword evidence="2" id="KW-1185">Reference proteome</keyword>
<accession>A0A543BIS7</accession>
<dbReference type="Proteomes" id="UP000317209">
    <property type="component" value="Unassembled WGS sequence"/>
</dbReference>
<evidence type="ECO:0000313" key="2">
    <source>
        <dbReference type="Proteomes" id="UP000317209"/>
    </source>
</evidence>
<gene>
    <name evidence="1" type="ORF">FB560_0297</name>
</gene>
<evidence type="ECO:0000313" key="1">
    <source>
        <dbReference type="EMBL" id="TQL84706.1"/>
    </source>
</evidence>
<organism evidence="1 2">
    <name type="scientific">Microbacterium saperdae</name>
    <dbReference type="NCBI Taxonomy" id="69368"/>
    <lineage>
        <taxon>Bacteria</taxon>
        <taxon>Bacillati</taxon>
        <taxon>Actinomycetota</taxon>
        <taxon>Actinomycetes</taxon>
        <taxon>Micrococcales</taxon>
        <taxon>Microbacteriaceae</taxon>
        <taxon>Microbacterium</taxon>
    </lineage>
</organism>
<reference evidence="1 2" key="1">
    <citation type="submission" date="2019-06" db="EMBL/GenBank/DDBJ databases">
        <title>Sequencing the genomes of 1000 actinobacteria strains.</title>
        <authorList>
            <person name="Klenk H.-P."/>
        </authorList>
    </citation>
    <scope>NUCLEOTIDE SEQUENCE [LARGE SCALE GENOMIC DNA]</scope>
    <source>
        <strain evidence="1 2">DSM 20169</strain>
    </source>
</reference>
<sequence length="203" mass="21863">MGSLVDPVGPGQSEIAKVYRLLDVLDQQLRYLGERGAKVAVHQRNLSKWGRVPLMLDIGWSAGVGNPEHVVTEATLDQIEGLSSFLDGKVLTFDDTRLPSLRRIVDQADALLTDDPHLDPTLASYLRRLLAAIRSALDDEAAGRLFDYTSAVEQLLVAFQAAAETAGPENKEGWRSMAKQIVVGVAVGLGIEAGKMLGIESAS</sequence>
<name>A0A543BIS7_9MICO</name>
<proteinExistence type="predicted"/>
<dbReference type="EMBL" id="VFOX01000001">
    <property type="protein sequence ID" value="TQL84706.1"/>
    <property type="molecule type" value="Genomic_DNA"/>
</dbReference>
<dbReference type="AlphaFoldDB" id="A0A543BIS7"/>
<comment type="caution">
    <text evidence="1">The sequence shown here is derived from an EMBL/GenBank/DDBJ whole genome shotgun (WGS) entry which is preliminary data.</text>
</comment>